<reference evidence="1" key="1">
    <citation type="submission" date="2021-06" db="EMBL/GenBank/DDBJ databases">
        <authorList>
            <person name="Kallberg Y."/>
            <person name="Tangrot J."/>
            <person name="Rosling A."/>
        </authorList>
    </citation>
    <scope>NUCLEOTIDE SEQUENCE</scope>
    <source>
        <strain evidence="1">IL203A</strain>
    </source>
</reference>
<feature type="non-terminal residue" evidence="1">
    <location>
        <position position="1"/>
    </location>
</feature>
<sequence length="42" mass="4926">MVTKVKAEDNVLIYKICNLKELIAIYFLNKEENKHIDFSAII</sequence>
<evidence type="ECO:0000313" key="2">
    <source>
        <dbReference type="Proteomes" id="UP000789702"/>
    </source>
</evidence>
<evidence type="ECO:0000313" key="1">
    <source>
        <dbReference type="EMBL" id="CAG8763667.1"/>
    </source>
</evidence>
<proteinExistence type="predicted"/>
<protein>
    <submittedName>
        <fullName evidence="1">11978_t:CDS:1</fullName>
    </submittedName>
</protein>
<name>A0ACA9QS67_9GLOM</name>
<accession>A0ACA9QS67</accession>
<feature type="non-terminal residue" evidence="1">
    <location>
        <position position="42"/>
    </location>
</feature>
<comment type="caution">
    <text evidence="1">The sequence shown here is derived from an EMBL/GenBank/DDBJ whole genome shotgun (WGS) entry which is preliminary data.</text>
</comment>
<keyword evidence="2" id="KW-1185">Reference proteome</keyword>
<gene>
    <name evidence="1" type="ORF">DHETER_LOCUS15424</name>
</gene>
<dbReference type="Proteomes" id="UP000789702">
    <property type="component" value="Unassembled WGS sequence"/>
</dbReference>
<organism evidence="1 2">
    <name type="scientific">Dentiscutata heterogama</name>
    <dbReference type="NCBI Taxonomy" id="1316150"/>
    <lineage>
        <taxon>Eukaryota</taxon>
        <taxon>Fungi</taxon>
        <taxon>Fungi incertae sedis</taxon>
        <taxon>Mucoromycota</taxon>
        <taxon>Glomeromycotina</taxon>
        <taxon>Glomeromycetes</taxon>
        <taxon>Diversisporales</taxon>
        <taxon>Gigasporaceae</taxon>
        <taxon>Dentiscutata</taxon>
    </lineage>
</organism>
<dbReference type="EMBL" id="CAJVPU010052645">
    <property type="protein sequence ID" value="CAG8763667.1"/>
    <property type="molecule type" value="Genomic_DNA"/>
</dbReference>